<dbReference type="Pfam" id="PF01541">
    <property type="entry name" value="GIY-YIG"/>
    <property type="match status" value="1"/>
</dbReference>
<dbReference type="SMART" id="SM00465">
    <property type="entry name" value="GIYc"/>
    <property type="match status" value="1"/>
</dbReference>
<dbReference type="Gene3D" id="3.40.1440.10">
    <property type="entry name" value="GIY-YIG endonuclease"/>
    <property type="match status" value="1"/>
</dbReference>
<evidence type="ECO:0000313" key="4">
    <source>
        <dbReference type="Proteomes" id="UP000295334"/>
    </source>
</evidence>
<dbReference type="SUPFAM" id="SSF82771">
    <property type="entry name" value="GIY-YIG endonuclease"/>
    <property type="match status" value="1"/>
</dbReference>
<dbReference type="Proteomes" id="UP000295334">
    <property type="component" value="Unassembled WGS sequence"/>
</dbReference>
<evidence type="ECO:0000256" key="1">
    <source>
        <dbReference type="ARBA" id="ARBA00007435"/>
    </source>
</evidence>
<evidence type="ECO:0000259" key="2">
    <source>
        <dbReference type="PROSITE" id="PS50164"/>
    </source>
</evidence>
<dbReference type="InterPro" id="IPR000305">
    <property type="entry name" value="GIY-YIG_endonuc"/>
</dbReference>
<dbReference type="PROSITE" id="PS50164">
    <property type="entry name" value="GIY_YIG"/>
    <property type="match status" value="1"/>
</dbReference>
<name>A0A4R1BAF1_9BACT</name>
<dbReference type="AlphaFoldDB" id="A0A4R1BAF1"/>
<reference evidence="3 4" key="1">
    <citation type="submission" date="2019-03" db="EMBL/GenBank/DDBJ databases">
        <authorList>
            <person name="Kim M.K.M."/>
        </authorList>
    </citation>
    <scope>NUCLEOTIDE SEQUENCE [LARGE SCALE GENOMIC DNA]</scope>
    <source>
        <strain evidence="3 4">17J68-12</strain>
    </source>
</reference>
<evidence type="ECO:0000313" key="3">
    <source>
        <dbReference type="EMBL" id="TCJ13946.1"/>
    </source>
</evidence>
<feature type="domain" description="GIY-YIG" evidence="2">
    <location>
        <begin position="4"/>
        <end position="80"/>
    </location>
</feature>
<dbReference type="RefSeq" id="WP_131448582.1">
    <property type="nucleotide sequence ID" value="NZ_SJZI01000042.1"/>
</dbReference>
<dbReference type="InterPro" id="IPR035901">
    <property type="entry name" value="GIY-YIG_endonuc_sf"/>
</dbReference>
<dbReference type="PANTHER" id="PTHR34477:SF5">
    <property type="entry name" value="BSL5627 PROTEIN"/>
    <property type="match status" value="1"/>
</dbReference>
<sequence>MKEHRYFVYILTNAGRTVLYTGVTNDLARRLQEHAGGTHDGFTKKYRVRHLLYYEEFGWIQEAIAREKQIKSWPRRRKEALVGSVNPGWVFLEGSFRNVIPGDKP</sequence>
<dbReference type="InterPro" id="IPR050190">
    <property type="entry name" value="UPF0213_domain"/>
</dbReference>
<keyword evidence="4" id="KW-1185">Reference proteome</keyword>
<gene>
    <name evidence="3" type="ORF">EPD60_07990</name>
</gene>
<comment type="caution">
    <text evidence="3">The sequence shown here is derived from an EMBL/GenBank/DDBJ whole genome shotgun (WGS) entry which is preliminary data.</text>
</comment>
<dbReference type="PANTHER" id="PTHR34477">
    <property type="entry name" value="UPF0213 PROTEIN YHBQ"/>
    <property type="match status" value="1"/>
</dbReference>
<dbReference type="EMBL" id="SJZI01000042">
    <property type="protein sequence ID" value="TCJ13946.1"/>
    <property type="molecule type" value="Genomic_DNA"/>
</dbReference>
<organism evidence="3 4">
    <name type="scientific">Flaviaesturariibacter flavus</name>
    <dbReference type="NCBI Taxonomy" id="2502780"/>
    <lineage>
        <taxon>Bacteria</taxon>
        <taxon>Pseudomonadati</taxon>
        <taxon>Bacteroidota</taxon>
        <taxon>Chitinophagia</taxon>
        <taxon>Chitinophagales</taxon>
        <taxon>Chitinophagaceae</taxon>
        <taxon>Flaviaestuariibacter</taxon>
    </lineage>
</organism>
<proteinExistence type="inferred from homology"/>
<comment type="similarity">
    <text evidence="1">Belongs to the UPF0213 family.</text>
</comment>
<accession>A0A4R1BAF1</accession>
<dbReference type="CDD" id="cd10448">
    <property type="entry name" value="GIY-YIG_unchar_3"/>
    <property type="match status" value="1"/>
</dbReference>
<protein>
    <submittedName>
        <fullName evidence="3">GIY-YIG nuclease family protein</fullName>
    </submittedName>
</protein>
<dbReference type="OrthoDB" id="1495241at2"/>